<dbReference type="Proteomes" id="UP000310200">
    <property type="component" value="Unassembled WGS sequence"/>
</dbReference>
<protein>
    <submittedName>
        <fullName evidence="1">Uncharacterized protein</fullName>
    </submittedName>
</protein>
<organism evidence="1 2">
    <name type="scientific">Temnothorax longispinosus</name>
    <dbReference type="NCBI Taxonomy" id="300112"/>
    <lineage>
        <taxon>Eukaryota</taxon>
        <taxon>Metazoa</taxon>
        <taxon>Ecdysozoa</taxon>
        <taxon>Arthropoda</taxon>
        <taxon>Hexapoda</taxon>
        <taxon>Insecta</taxon>
        <taxon>Pterygota</taxon>
        <taxon>Neoptera</taxon>
        <taxon>Endopterygota</taxon>
        <taxon>Hymenoptera</taxon>
        <taxon>Apocrita</taxon>
        <taxon>Aculeata</taxon>
        <taxon>Formicoidea</taxon>
        <taxon>Formicidae</taxon>
        <taxon>Myrmicinae</taxon>
        <taxon>Temnothorax</taxon>
    </lineage>
</organism>
<evidence type="ECO:0000313" key="2">
    <source>
        <dbReference type="Proteomes" id="UP000310200"/>
    </source>
</evidence>
<sequence length="62" mass="7298">MFYEEMTHVNAQKRTRSGVWLVEEIGEDSRHGGRYEGEKSRTPNILTSCFVVMHTRLQILWS</sequence>
<proteinExistence type="predicted"/>
<comment type="caution">
    <text evidence="1">The sequence shown here is derived from an EMBL/GenBank/DDBJ whole genome shotgun (WGS) entry which is preliminary data.</text>
</comment>
<gene>
    <name evidence="1" type="ORF">DBV15_08613</name>
</gene>
<reference evidence="1 2" key="1">
    <citation type="journal article" date="2019" name="Philos. Trans. R. Soc. Lond., B, Biol. Sci.">
        <title>Ant behaviour and brain gene expression of defending hosts depend on the ecological success of the intruding social parasite.</title>
        <authorList>
            <person name="Kaur R."/>
            <person name="Stoldt M."/>
            <person name="Jongepier E."/>
            <person name="Feldmeyer B."/>
            <person name="Menzel F."/>
            <person name="Bornberg-Bauer E."/>
            <person name="Foitzik S."/>
        </authorList>
    </citation>
    <scope>NUCLEOTIDE SEQUENCE [LARGE SCALE GENOMIC DNA]</scope>
    <source>
        <tissue evidence="1">Whole body</tissue>
    </source>
</reference>
<evidence type="ECO:0000313" key="1">
    <source>
        <dbReference type="EMBL" id="TGZ51825.1"/>
    </source>
</evidence>
<dbReference type="AlphaFoldDB" id="A0A4S2KPV9"/>
<dbReference type="EMBL" id="QBLH01001455">
    <property type="protein sequence ID" value="TGZ51825.1"/>
    <property type="molecule type" value="Genomic_DNA"/>
</dbReference>
<feature type="non-terminal residue" evidence="1">
    <location>
        <position position="62"/>
    </location>
</feature>
<name>A0A4S2KPV9_9HYME</name>
<accession>A0A4S2KPV9</accession>
<keyword evidence="2" id="KW-1185">Reference proteome</keyword>